<evidence type="ECO:0000256" key="2">
    <source>
        <dbReference type="PROSITE-ProRule" id="PRU00168"/>
    </source>
</evidence>
<feature type="compositionally biased region" description="Basic and acidic residues" evidence="3">
    <location>
        <begin position="172"/>
        <end position="187"/>
    </location>
</feature>
<proteinExistence type="predicted"/>
<evidence type="ECO:0000259" key="4">
    <source>
        <dbReference type="PROSITE" id="PS50009"/>
    </source>
</evidence>
<feature type="compositionally biased region" description="Polar residues" evidence="3">
    <location>
        <begin position="325"/>
        <end position="335"/>
    </location>
</feature>
<feature type="region of interest" description="Disordered" evidence="3">
    <location>
        <begin position="1666"/>
        <end position="1689"/>
    </location>
</feature>
<dbReference type="PANTHER" id="PTHR23113">
    <property type="entry name" value="GUANINE NUCLEOTIDE EXCHANGE FACTOR"/>
    <property type="match status" value="1"/>
</dbReference>
<sequence length="1967" mass="214661">MHHGACPSSISLNHTAPLREPHTTFCLSTSIFNGTVLSLGNGRYCMALRTEPIDANVKDSPESKIDSQSYASKRMAMDSIDPLAVTRPSIPDLSASASQKLKGPRRTRTQTTAKCAASRDEKPRKASPLPPRALPSKPSHIAAKNTTTRWISRTFTPGSSAISKPLLPLSESRCHSDKRGTDLRTETDTETVEIAPEGTSAGRTGRQFAVSNVGNNGKIYLRPSVRPAHQRYPQSNFTFPATPPSTAVMDSWSQSQSNRAKLLDSNNNKNTTTNNNNKKGEGGASSESRPWTPTTSATPLAGNEGQLNAEAGSLSRTRRHRRAMSDSTIHESSNTRMYDSHAFKIAISTTHDRAEHRPRTMDALGAVASPPVLNVNIPSWRLGTPRFTLRGTPLLRGSSYAPTVDVHSSSASVLNSSSRIPKSSVYGGDTARQANAMGARAPGAPFEATQCEAADVPSPRSPRLSRSTRMSTHVVIEPAMFTNLTFKPFCDDRLIVRYSSTGAVMAATPPRLVAEITSPSFLDYELLSDFFLTFRSFLEPSDLLRMLVARLRWALDRDDEIGMIVRVRTFVALRHWILNYFMDDFIVEYSLRVTFCNLLNDFVEELSQDDCSRRLQLKILAELKKCWRRVCAQYWDGDEFDDSLGPELAITPGGIAGSRDPRLDPVSAPGMLSAEPDSRYAVVTTPSPCLQQMHANFRKDIPHANAVGDYVVVDNRPATPENHHTSDPPNPNPTPTPASPYQESFASTDIISCSFPGKIIKIFDQKAGHQMAAHPVPSNALGNAIGTIATTPKALVGKRVRPAQTHKRSNSLSDSLREHQTDQATCADHESVPALFSEGRLVRGNLLPPGHAVVDVGRSERQGHAHRQTTVFRPKSPGYSKDGTMGGAMSGYGMRKLLRSVRNALKHRGHGLCTTSQVLADIQPAGPRGATLNRLPGTAVVPQETIRQNGSRPPVRIDLLGAEVAEDFKKAVREEEEAAAFASAATASVAAAAAGPGTQHLSGSPVQVPPTSSPLLSPFAERIASQTDWASSEALTQNRERRPFSDMAITVGSQSIVIVDDTVPFETFAGHTMCGAGVGGVEIASIDSFGDSFMPVGAGPTPPNTPPSLNFDGGTPRRSSYLFNEHFARPNLIQNVLPRVIPDMTALETCQRIRASEDDTRPSTSATRLSGKWAPDSYGQGIYQLNRSTRSLKSHKSFNSVLHRRVTSLGAVSVSAASRNLNETADSGELDRGGSSQASMPGPPRVLRRRPGGDLKAVENIADLGRSGLRRSQSVGSFLTYTDSLRSSYMLSARSDSAGGFGARSSASGAQGRVDTLSLGQLADRPVKRELSLLSAQSVRPAMRPSFEAEALKLAQIPDDEDDGVESALLKLEGKYPAKKPIDLLSIMGRSPRLEEDVVVQVEKNNDEDDDDIKDEPYNISEQVNSADSYRSPELGNVDSLPTLAVSDEPSPALNGAIEEQEPQASLSSRVSSPFLSQVSHDSYCSIPLLQRDIECEATKRISRLWTTRPPIQRAGDEEKSADELSQMHYQVTSTGDNHSSYEIIYKTASIEERGSHREQVVSVVSVMEDGSILNDDGADEFQGSPHLSEHDDQGGVKQDNISPVEHVSDYGFPTHSVSEKTTMTNVSRPLSPQMTLAQALAMSPEEVVDRVEANAWLQKPLPPTPELTPVLGCSEAPRTTAENPRGGHAGEEALLDAAQPKMATSPKHSVHLPFILAFDSCVLAQQFTLIEKDALTEIDWRELVDMSWKHSASSDHRSWVDFLRNIDAQGVDVVIARFNIMVKWAISEIVLTLHVEERARCIIKLIHIAAHCRRYRNFATLAQLTIALSSNEVSRLTKTWELVPEGDLKTLHELEVLVTPSRNFHRMREEMEVGTSSGCIPFVGIYTHDLLYNAQRPSEIFTSPTTPPLVNFERCRMGAAVVKTLLRLLEASTRYTFLPIEGVTERCLWIGALSDDEIRKHSRNLE</sequence>
<feature type="compositionally biased region" description="Pro residues" evidence="3">
    <location>
        <begin position="728"/>
        <end position="738"/>
    </location>
</feature>
<evidence type="ECO:0000313" key="6">
    <source>
        <dbReference type="EMBL" id="KAG6015829.1"/>
    </source>
</evidence>
<comment type="caution">
    <text evidence="6">The sequence shown here is derived from an EMBL/GenBank/DDBJ whole genome shotgun (WGS) entry which is preliminary data.</text>
</comment>
<keyword evidence="1 2" id="KW-0344">Guanine-nucleotide releasing factor</keyword>
<dbReference type="CDD" id="cd06224">
    <property type="entry name" value="REM"/>
    <property type="match status" value="1"/>
</dbReference>
<evidence type="ECO:0000256" key="1">
    <source>
        <dbReference type="ARBA" id="ARBA00022658"/>
    </source>
</evidence>
<dbReference type="PANTHER" id="PTHR23113:SF363">
    <property type="entry name" value="PROTEIN SON OF SEVENLESS"/>
    <property type="match status" value="1"/>
</dbReference>
<dbReference type="Pfam" id="PF00617">
    <property type="entry name" value="RasGEF"/>
    <property type="match status" value="1"/>
</dbReference>
<dbReference type="Proteomes" id="UP000748025">
    <property type="component" value="Unassembled WGS sequence"/>
</dbReference>
<feature type="region of interest" description="Disordered" evidence="3">
    <location>
        <begin position="85"/>
        <end position="139"/>
    </location>
</feature>
<dbReference type="SMART" id="SM00229">
    <property type="entry name" value="RasGEFN"/>
    <property type="match status" value="1"/>
</dbReference>
<evidence type="ECO:0000259" key="5">
    <source>
        <dbReference type="PROSITE" id="PS50212"/>
    </source>
</evidence>
<dbReference type="InterPro" id="IPR036964">
    <property type="entry name" value="RASGEF_cat_dom_sf"/>
</dbReference>
<dbReference type="PROSITE" id="PS50009">
    <property type="entry name" value="RASGEF_CAT"/>
    <property type="match status" value="1"/>
</dbReference>
<reference evidence="6" key="1">
    <citation type="journal article" date="2020" name="bioRxiv">
        <title>Whole genome comparisons of ergot fungi reveals the divergence and evolution of species within the genus Claviceps are the result of varying mechanisms driving genome evolution and host range expansion.</title>
        <authorList>
            <person name="Wyka S.A."/>
            <person name="Mondo S.J."/>
            <person name="Liu M."/>
            <person name="Dettman J."/>
            <person name="Nalam V."/>
            <person name="Broders K.D."/>
        </authorList>
    </citation>
    <scope>NUCLEOTIDE SEQUENCE</scope>
    <source>
        <strain evidence="6">CCC 602</strain>
    </source>
</reference>
<dbReference type="InterPro" id="IPR001895">
    <property type="entry name" value="RASGEF_cat_dom"/>
</dbReference>
<dbReference type="Pfam" id="PF00618">
    <property type="entry name" value="RasGEF_N"/>
    <property type="match status" value="1"/>
</dbReference>
<feature type="compositionally biased region" description="Low complexity" evidence="3">
    <location>
        <begin position="266"/>
        <end position="277"/>
    </location>
</feature>
<feature type="region of interest" description="Disordered" evidence="3">
    <location>
        <begin position="1579"/>
        <end position="1617"/>
    </location>
</feature>
<dbReference type="OrthoDB" id="10254377at2759"/>
<dbReference type="EMBL" id="SRPW01000306">
    <property type="protein sequence ID" value="KAG6015829.1"/>
    <property type="molecule type" value="Genomic_DNA"/>
</dbReference>
<feature type="region of interest" description="Disordered" evidence="3">
    <location>
        <begin position="860"/>
        <end position="883"/>
    </location>
</feature>
<evidence type="ECO:0000256" key="3">
    <source>
        <dbReference type="SAM" id="MobiDB-lite"/>
    </source>
</evidence>
<feature type="domain" description="N-terminal Ras-GEF" evidence="5">
    <location>
        <begin position="500"/>
        <end position="628"/>
    </location>
</feature>
<dbReference type="GO" id="GO:0005085">
    <property type="term" value="F:guanyl-nucleotide exchange factor activity"/>
    <property type="evidence" value="ECO:0007669"/>
    <property type="project" value="UniProtKB-KW"/>
</dbReference>
<feature type="domain" description="Ras-GEF" evidence="4">
    <location>
        <begin position="1720"/>
        <end position="1964"/>
    </location>
</feature>
<evidence type="ECO:0000313" key="7">
    <source>
        <dbReference type="Proteomes" id="UP000748025"/>
    </source>
</evidence>
<dbReference type="PROSITE" id="PS50212">
    <property type="entry name" value="RASGEF_NTER"/>
    <property type="match status" value="1"/>
</dbReference>
<keyword evidence="7" id="KW-1185">Reference proteome</keyword>
<feature type="region of interest" description="Disordered" evidence="3">
    <location>
        <begin position="161"/>
        <end position="189"/>
    </location>
</feature>
<dbReference type="InterPro" id="IPR000651">
    <property type="entry name" value="Ras-like_Gua-exchang_fac_N"/>
</dbReference>
<accession>A0A9P7NEY7</accession>
<dbReference type="InterPro" id="IPR008937">
    <property type="entry name" value="Ras-like_GEF"/>
</dbReference>
<dbReference type="GO" id="GO:0005886">
    <property type="term" value="C:plasma membrane"/>
    <property type="evidence" value="ECO:0007669"/>
    <property type="project" value="TreeGrafter"/>
</dbReference>
<dbReference type="InterPro" id="IPR023578">
    <property type="entry name" value="Ras_GEF_dom_sf"/>
</dbReference>
<protein>
    <submittedName>
        <fullName evidence="6">Uncharacterized protein</fullName>
    </submittedName>
</protein>
<dbReference type="SUPFAM" id="SSF48366">
    <property type="entry name" value="Ras GEF"/>
    <property type="match status" value="1"/>
</dbReference>
<feature type="region of interest" description="Disordered" evidence="3">
    <location>
        <begin position="715"/>
        <end position="742"/>
    </location>
</feature>
<dbReference type="GO" id="GO:0007265">
    <property type="term" value="P:Ras protein signal transduction"/>
    <property type="evidence" value="ECO:0007669"/>
    <property type="project" value="TreeGrafter"/>
</dbReference>
<dbReference type="Gene3D" id="1.20.870.10">
    <property type="entry name" value="Son of sevenless (SoS) protein Chain: S domain 1"/>
    <property type="match status" value="1"/>
</dbReference>
<feature type="compositionally biased region" description="Polar residues" evidence="3">
    <location>
        <begin position="285"/>
        <end position="298"/>
    </location>
</feature>
<organism evidence="6 7">
    <name type="scientific">Claviceps pusilla</name>
    <dbReference type="NCBI Taxonomy" id="123648"/>
    <lineage>
        <taxon>Eukaryota</taxon>
        <taxon>Fungi</taxon>
        <taxon>Dikarya</taxon>
        <taxon>Ascomycota</taxon>
        <taxon>Pezizomycotina</taxon>
        <taxon>Sordariomycetes</taxon>
        <taxon>Hypocreomycetidae</taxon>
        <taxon>Hypocreales</taxon>
        <taxon>Clavicipitaceae</taxon>
        <taxon>Claviceps</taxon>
    </lineage>
</organism>
<name>A0A9P7NEY7_9HYPO</name>
<dbReference type="Gene3D" id="1.10.840.10">
    <property type="entry name" value="Ras guanine-nucleotide exchange factors catalytic domain"/>
    <property type="match status" value="1"/>
</dbReference>
<dbReference type="SMART" id="SM00147">
    <property type="entry name" value="RasGEF"/>
    <property type="match status" value="1"/>
</dbReference>
<feature type="region of interest" description="Disordered" evidence="3">
    <location>
        <begin position="231"/>
        <end position="335"/>
    </location>
</feature>
<feature type="region of interest" description="Disordered" evidence="3">
    <location>
        <begin position="1224"/>
        <end position="1253"/>
    </location>
</feature>
<feature type="region of interest" description="Disordered" evidence="3">
    <location>
        <begin position="995"/>
        <end position="1014"/>
    </location>
</feature>
<gene>
    <name evidence="6" type="ORF">E4U43_004699</name>
</gene>